<dbReference type="AlphaFoldDB" id="A0A6A3MNM2"/>
<gene>
    <name evidence="1" type="ORF">PR002_g8830</name>
</gene>
<dbReference type="Proteomes" id="UP000435112">
    <property type="component" value="Unassembled WGS sequence"/>
</dbReference>
<name>A0A6A3MNM2_9STRA</name>
<protein>
    <submittedName>
        <fullName evidence="1">Uncharacterized protein</fullName>
    </submittedName>
</protein>
<evidence type="ECO:0000313" key="2">
    <source>
        <dbReference type="Proteomes" id="UP000435112"/>
    </source>
</evidence>
<reference evidence="1 2" key="1">
    <citation type="submission" date="2018-09" db="EMBL/GenBank/DDBJ databases">
        <title>Genomic investigation of the strawberry pathogen Phytophthora fragariae indicates pathogenicity is determined by transcriptional variation in three key races.</title>
        <authorList>
            <person name="Adams T.M."/>
            <person name="Armitage A.D."/>
            <person name="Sobczyk M.K."/>
            <person name="Bates H.J."/>
            <person name="Dunwell J.M."/>
            <person name="Nellist C.F."/>
            <person name="Harrison R.J."/>
        </authorList>
    </citation>
    <scope>NUCLEOTIDE SEQUENCE [LARGE SCALE GENOMIC DNA]</scope>
    <source>
        <strain evidence="1 2">SCRP324</strain>
    </source>
</reference>
<accession>A0A6A3MNM2</accession>
<comment type="caution">
    <text evidence="1">The sequence shown here is derived from an EMBL/GenBank/DDBJ whole genome shotgun (WGS) entry which is preliminary data.</text>
</comment>
<evidence type="ECO:0000313" key="1">
    <source>
        <dbReference type="EMBL" id="KAE9033151.1"/>
    </source>
</evidence>
<organism evidence="1 2">
    <name type="scientific">Phytophthora rubi</name>
    <dbReference type="NCBI Taxonomy" id="129364"/>
    <lineage>
        <taxon>Eukaryota</taxon>
        <taxon>Sar</taxon>
        <taxon>Stramenopiles</taxon>
        <taxon>Oomycota</taxon>
        <taxon>Peronosporomycetes</taxon>
        <taxon>Peronosporales</taxon>
        <taxon>Peronosporaceae</taxon>
        <taxon>Phytophthora</taxon>
    </lineage>
</organism>
<sequence length="72" mass="7842">MAVGCIFSAVHAASCCADSSQQGVMPVPRLLTERLLLVVTSVTKCTYSPHRINSRHAICGTHKTKVYKLQVK</sequence>
<dbReference type="EMBL" id="QXFU01000455">
    <property type="protein sequence ID" value="KAE9033151.1"/>
    <property type="molecule type" value="Genomic_DNA"/>
</dbReference>
<proteinExistence type="predicted"/>